<dbReference type="PANTHER" id="PTHR47723:SF19">
    <property type="entry name" value="POLYNUCLEOTIDYL TRANSFERASE, RIBONUCLEASE H-LIKE SUPERFAMILY PROTEIN"/>
    <property type="match status" value="1"/>
</dbReference>
<dbReference type="HOGENOM" id="CLU_109698_0_0_9"/>
<sequence>MKLRMKMTYRTPKGTDAEFLSDYLPPGAVLLLMEDMQQNGRIPQIEILDQYETEWSIKELRNYMKELVTEPHNVRVYVDGGFDKGTGKGGLGCVIHYEQNQKEYRLRRNQEMEQLISNNEAEYAALHFAIGVLSELGVKEQEIEVFTDSRTVVNQMSDEWPVYEKELKYWADKVDDLVKEIGLTVQYDHVDRKKNKEADQLASQALKSIQIDSTIQK</sequence>
<dbReference type="GO" id="GO:0003676">
    <property type="term" value="F:nucleic acid binding"/>
    <property type="evidence" value="ECO:0007669"/>
    <property type="project" value="InterPro"/>
</dbReference>
<protein>
    <recommendedName>
        <fullName evidence="1">RNase H type-1 domain-containing protein</fullName>
    </recommendedName>
</protein>
<evidence type="ECO:0000313" key="2">
    <source>
        <dbReference type="EMBL" id="AIF66151.1"/>
    </source>
</evidence>
<organism evidence="2 3">
    <name type="scientific">Terribacillus saccharophilus</name>
    <dbReference type="NCBI Taxonomy" id="361277"/>
    <lineage>
        <taxon>Bacteria</taxon>
        <taxon>Bacillati</taxon>
        <taxon>Bacillota</taxon>
        <taxon>Bacilli</taxon>
        <taxon>Bacillales</taxon>
        <taxon>Bacillaceae</taxon>
        <taxon>Terribacillus</taxon>
    </lineage>
</organism>
<dbReference type="Pfam" id="PF13456">
    <property type="entry name" value="RVT_3"/>
    <property type="match status" value="1"/>
</dbReference>
<dbReference type="CDD" id="cd09279">
    <property type="entry name" value="RNase_HI_like"/>
    <property type="match status" value="1"/>
</dbReference>
<dbReference type="NCBIfam" id="NF005822">
    <property type="entry name" value="PRK07708.1"/>
    <property type="match status" value="1"/>
</dbReference>
<dbReference type="OrthoDB" id="2680098at2"/>
<dbReference type="InterPro" id="IPR012337">
    <property type="entry name" value="RNaseH-like_sf"/>
</dbReference>
<dbReference type="GO" id="GO:0004523">
    <property type="term" value="F:RNA-DNA hybrid ribonuclease activity"/>
    <property type="evidence" value="ECO:0007669"/>
    <property type="project" value="InterPro"/>
</dbReference>
<dbReference type="Proteomes" id="UP000027980">
    <property type="component" value="Chromosome"/>
</dbReference>
<reference evidence="2 3" key="1">
    <citation type="submission" date="2014-07" db="EMBL/GenBank/DDBJ databases">
        <title>Complete genome sequence of a moderately halophilic bacterium Terribacillus aidingensis MP602, isolated from Cryptomeria fortunei in Tianmu mountain in China.</title>
        <authorList>
            <person name="Wang Y."/>
            <person name="Lu P."/>
            <person name="Zhang L."/>
        </authorList>
    </citation>
    <scope>NUCLEOTIDE SEQUENCE [LARGE SCALE GENOMIC DNA]</scope>
    <source>
        <strain evidence="2 3">MP602</strain>
    </source>
</reference>
<dbReference type="InterPro" id="IPR002156">
    <property type="entry name" value="RNaseH_domain"/>
</dbReference>
<dbReference type="InterPro" id="IPR053151">
    <property type="entry name" value="RNase_H-like"/>
</dbReference>
<dbReference type="KEGG" id="tap:GZ22_05590"/>
<dbReference type="Gene3D" id="3.30.420.10">
    <property type="entry name" value="Ribonuclease H-like superfamily/Ribonuclease H"/>
    <property type="match status" value="1"/>
</dbReference>
<feature type="domain" description="RNase H type-1" evidence="1">
    <location>
        <begin position="70"/>
        <end position="207"/>
    </location>
</feature>
<dbReference type="GeneID" id="34221503"/>
<proteinExistence type="predicted"/>
<accession>A0A075LJ58</accession>
<name>A0A075LJ58_9BACI</name>
<dbReference type="PROSITE" id="PS50879">
    <property type="entry name" value="RNASE_H_1"/>
    <property type="match status" value="1"/>
</dbReference>
<evidence type="ECO:0000259" key="1">
    <source>
        <dbReference type="PROSITE" id="PS50879"/>
    </source>
</evidence>
<dbReference type="PANTHER" id="PTHR47723">
    <property type="entry name" value="OS05G0353850 PROTEIN"/>
    <property type="match status" value="1"/>
</dbReference>
<evidence type="ECO:0000313" key="3">
    <source>
        <dbReference type="Proteomes" id="UP000027980"/>
    </source>
</evidence>
<gene>
    <name evidence="2" type="ORF">GZ22_05590</name>
</gene>
<dbReference type="InterPro" id="IPR036397">
    <property type="entry name" value="RNaseH_sf"/>
</dbReference>
<dbReference type="RefSeq" id="WP_038559569.1">
    <property type="nucleotide sequence ID" value="NZ_CP008876.1"/>
</dbReference>
<dbReference type="AlphaFoldDB" id="A0A075LJ58"/>
<dbReference type="SUPFAM" id="SSF53098">
    <property type="entry name" value="Ribonuclease H-like"/>
    <property type="match status" value="1"/>
</dbReference>
<dbReference type="EMBL" id="CP008876">
    <property type="protein sequence ID" value="AIF66151.1"/>
    <property type="molecule type" value="Genomic_DNA"/>
</dbReference>